<gene>
    <name evidence="1" type="ORF">TM448A06208_0004</name>
    <name evidence="2" type="ORF">TM448B00920_0024</name>
</gene>
<sequence>MKYWQNEETGTCCITTVERITGEVFELLPQHENWKPTAENINNLPEKIRDYIAELETTCDPAGVIQDNACLLENVKGLTRKCKILKMQIDLMSFFVPTDKMDKIEEDAEISQPPL</sequence>
<dbReference type="EMBL" id="MT144552">
    <property type="protein sequence ID" value="QJA54937.1"/>
    <property type="molecule type" value="Genomic_DNA"/>
</dbReference>
<protein>
    <submittedName>
        <fullName evidence="1">Uncharacterized protein</fullName>
    </submittedName>
</protein>
<organism evidence="1">
    <name type="scientific">viral metagenome</name>
    <dbReference type="NCBI Taxonomy" id="1070528"/>
    <lineage>
        <taxon>unclassified sequences</taxon>
        <taxon>metagenomes</taxon>
        <taxon>organismal metagenomes</taxon>
    </lineage>
</organism>
<evidence type="ECO:0000313" key="2">
    <source>
        <dbReference type="EMBL" id="QJH97098.1"/>
    </source>
</evidence>
<name>A0A6H2A5S0_9ZZZZ</name>
<dbReference type="AlphaFoldDB" id="A0A6H2A5S0"/>
<proteinExistence type="predicted"/>
<evidence type="ECO:0000313" key="1">
    <source>
        <dbReference type="EMBL" id="QJA54937.1"/>
    </source>
</evidence>
<accession>A0A6H2A5S0</accession>
<dbReference type="EMBL" id="MT144673">
    <property type="protein sequence ID" value="QJH97098.1"/>
    <property type="molecule type" value="Genomic_DNA"/>
</dbReference>
<reference evidence="1" key="1">
    <citation type="submission" date="2020-03" db="EMBL/GenBank/DDBJ databases">
        <title>The deep terrestrial virosphere.</title>
        <authorList>
            <person name="Holmfeldt K."/>
            <person name="Nilsson E."/>
            <person name="Simone D."/>
            <person name="Lopez-Fernandez M."/>
            <person name="Wu X."/>
            <person name="de Brujin I."/>
            <person name="Lundin D."/>
            <person name="Andersson A."/>
            <person name="Bertilsson S."/>
            <person name="Dopson M."/>
        </authorList>
    </citation>
    <scope>NUCLEOTIDE SEQUENCE</scope>
    <source>
        <strain evidence="1">TM448A06208</strain>
        <strain evidence="2">TM448B00920</strain>
    </source>
</reference>